<organism evidence="2 3">
    <name type="scientific">Funneliformis geosporum</name>
    <dbReference type="NCBI Taxonomy" id="1117311"/>
    <lineage>
        <taxon>Eukaryota</taxon>
        <taxon>Fungi</taxon>
        <taxon>Fungi incertae sedis</taxon>
        <taxon>Mucoromycota</taxon>
        <taxon>Glomeromycotina</taxon>
        <taxon>Glomeromycetes</taxon>
        <taxon>Glomerales</taxon>
        <taxon>Glomeraceae</taxon>
        <taxon>Funneliformis</taxon>
    </lineage>
</organism>
<gene>
    <name evidence="2" type="ORF">FWILDA_LOCUS12095</name>
</gene>
<feature type="non-terminal residue" evidence="2">
    <location>
        <position position="1"/>
    </location>
</feature>
<comment type="caution">
    <text evidence="2">The sequence shown here is derived from an EMBL/GenBank/DDBJ whole genome shotgun (WGS) entry which is preliminary data.</text>
</comment>
<feature type="region of interest" description="Disordered" evidence="1">
    <location>
        <begin position="48"/>
        <end position="85"/>
    </location>
</feature>
<accession>A0A9W4WX26</accession>
<protein>
    <submittedName>
        <fullName evidence="2">14727_t:CDS:1</fullName>
    </submittedName>
</protein>
<sequence>ASSSHERSTLMRPRISKQGKARNPEGVPSTKGRFDIAVDLSSLRKNSKRPFNTIRASSSHERSTLMRPRISKQGKARNPEGVPSTKGRFDIAVRLQNEEILTFNIARRFFTT</sequence>
<keyword evidence="3" id="KW-1185">Reference proteome</keyword>
<proteinExistence type="predicted"/>
<dbReference type="AlphaFoldDB" id="A0A9W4WX26"/>
<evidence type="ECO:0000313" key="2">
    <source>
        <dbReference type="EMBL" id="CAI2185475.1"/>
    </source>
</evidence>
<feature type="region of interest" description="Disordered" evidence="1">
    <location>
        <begin position="1"/>
        <end position="33"/>
    </location>
</feature>
<evidence type="ECO:0000313" key="3">
    <source>
        <dbReference type="Proteomes" id="UP001153678"/>
    </source>
</evidence>
<reference evidence="2" key="1">
    <citation type="submission" date="2022-08" db="EMBL/GenBank/DDBJ databases">
        <authorList>
            <person name="Kallberg Y."/>
            <person name="Tangrot J."/>
            <person name="Rosling A."/>
        </authorList>
    </citation>
    <scope>NUCLEOTIDE SEQUENCE</scope>
    <source>
        <strain evidence="2">Wild A</strain>
    </source>
</reference>
<dbReference type="EMBL" id="CAMKVN010003739">
    <property type="protein sequence ID" value="CAI2185475.1"/>
    <property type="molecule type" value="Genomic_DNA"/>
</dbReference>
<evidence type="ECO:0000256" key="1">
    <source>
        <dbReference type="SAM" id="MobiDB-lite"/>
    </source>
</evidence>
<name>A0A9W4WX26_9GLOM</name>
<dbReference type="Proteomes" id="UP001153678">
    <property type="component" value="Unassembled WGS sequence"/>
</dbReference>